<keyword evidence="3 9" id="KW-0597">Phosphoprotein</keyword>
<feature type="domain" description="Response regulatory" evidence="11">
    <location>
        <begin position="407"/>
        <end position="518"/>
    </location>
</feature>
<dbReference type="GO" id="GO:0006355">
    <property type="term" value="P:regulation of DNA-templated transcription"/>
    <property type="evidence" value="ECO:0007669"/>
    <property type="project" value="InterPro"/>
</dbReference>
<dbReference type="PROSITE" id="PS50110">
    <property type="entry name" value="RESPONSE_REGULATORY"/>
    <property type="match status" value="1"/>
</dbReference>
<keyword evidence="8" id="KW-0902">Two-component regulatory system</keyword>
<dbReference type="AlphaFoldDB" id="A0A432LXM1"/>
<dbReference type="Gene3D" id="3.30.565.10">
    <property type="entry name" value="Histidine kinase-like ATPase, C-terminal domain"/>
    <property type="match status" value="1"/>
</dbReference>
<evidence type="ECO:0000313" key="15">
    <source>
        <dbReference type="Proteomes" id="UP000267077"/>
    </source>
</evidence>
<dbReference type="SMART" id="SM00091">
    <property type="entry name" value="PAS"/>
    <property type="match status" value="1"/>
</dbReference>
<dbReference type="InterPro" id="IPR001789">
    <property type="entry name" value="Sig_transdc_resp-reg_receiver"/>
</dbReference>
<dbReference type="GO" id="GO:0000155">
    <property type="term" value="F:phosphorelay sensor kinase activity"/>
    <property type="evidence" value="ECO:0007669"/>
    <property type="project" value="InterPro"/>
</dbReference>
<dbReference type="SUPFAM" id="SSF55785">
    <property type="entry name" value="PYP-like sensor domain (PAS domain)"/>
    <property type="match status" value="1"/>
</dbReference>
<dbReference type="Gene3D" id="3.30.450.20">
    <property type="entry name" value="PAS domain"/>
    <property type="match status" value="1"/>
</dbReference>
<dbReference type="EC" id="2.7.13.3" evidence="2"/>
<keyword evidence="7" id="KW-0067">ATP-binding</keyword>
<dbReference type="InterPro" id="IPR000700">
    <property type="entry name" value="PAS-assoc_C"/>
</dbReference>
<evidence type="ECO:0000256" key="4">
    <source>
        <dbReference type="ARBA" id="ARBA00022679"/>
    </source>
</evidence>
<dbReference type="InterPro" id="IPR004358">
    <property type="entry name" value="Sig_transdc_His_kin-like_C"/>
</dbReference>
<dbReference type="NCBIfam" id="TIGR00229">
    <property type="entry name" value="sensory_box"/>
    <property type="match status" value="1"/>
</dbReference>
<dbReference type="InterPro" id="IPR005467">
    <property type="entry name" value="His_kinase_dom"/>
</dbReference>
<dbReference type="GO" id="GO:0005524">
    <property type="term" value="F:ATP binding"/>
    <property type="evidence" value="ECO:0007669"/>
    <property type="project" value="UniProtKB-KW"/>
</dbReference>
<dbReference type="Gene3D" id="3.40.50.2300">
    <property type="match status" value="1"/>
</dbReference>
<dbReference type="Gene3D" id="1.10.287.130">
    <property type="match status" value="1"/>
</dbReference>
<dbReference type="PRINTS" id="PR00344">
    <property type="entry name" value="BCTRLSENSOR"/>
</dbReference>
<dbReference type="PROSITE" id="PS50112">
    <property type="entry name" value="PAS"/>
    <property type="match status" value="1"/>
</dbReference>
<feature type="domain" description="PAC" evidence="13">
    <location>
        <begin position="90"/>
        <end position="142"/>
    </location>
</feature>
<keyword evidence="6" id="KW-0418">Kinase</keyword>
<evidence type="ECO:0000256" key="9">
    <source>
        <dbReference type="PROSITE-ProRule" id="PRU00169"/>
    </source>
</evidence>
<accession>A0A432LXM1</accession>
<evidence type="ECO:0000256" key="5">
    <source>
        <dbReference type="ARBA" id="ARBA00022741"/>
    </source>
</evidence>
<dbReference type="InterPro" id="IPR036890">
    <property type="entry name" value="HATPase_C_sf"/>
</dbReference>
<comment type="catalytic activity">
    <reaction evidence="1">
        <text>ATP + protein L-histidine = ADP + protein N-phospho-L-histidine.</text>
        <dbReference type="EC" id="2.7.13.3"/>
    </reaction>
</comment>
<proteinExistence type="predicted"/>
<name>A0A432LXM1_9GAMM</name>
<keyword evidence="5" id="KW-0547">Nucleotide-binding</keyword>
<dbReference type="InterPro" id="IPR000014">
    <property type="entry name" value="PAS"/>
</dbReference>
<dbReference type="PANTHER" id="PTHR43065:SF49">
    <property type="entry name" value="HISTIDINE KINASE"/>
    <property type="match status" value="1"/>
</dbReference>
<dbReference type="EMBL" id="RYZR01000003">
    <property type="protein sequence ID" value="RUL66052.1"/>
    <property type="molecule type" value="Genomic_DNA"/>
</dbReference>
<organism evidence="14 15">
    <name type="scientific">Dyella dinghuensis</name>
    <dbReference type="NCBI Taxonomy" id="1920169"/>
    <lineage>
        <taxon>Bacteria</taxon>
        <taxon>Pseudomonadati</taxon>
        <taxon>Pseudomonadota</taxon>
        <taxon>Gammaproteobacteria</taxon>
        <taxon>Lysobacterales</taxon>
        <taxon>Rhodanobacteraceae</taxon>
        <taxon>Dyella</taxon>
    </lineage>
</organism>
<dbReference type="Proteomes" id="UP000267077">
    <property type="component" value="Unassembled WGS sequence"/>
</dbReference>
<feature type="modified residue" description="4-aspartylphosphate" evidence="9">
    <location>
        <position position="457"/>
    </location>
</feature>
<dbReference type="SMART" id="SM00388">
    <property type="entry name" value="HisKA"/>
    <property type="match status" value="1"/>
</dbReference>
<dbReference type="Pfam" id="PF00989">
    <property type="entry name" value="PAS"/>
    <property type="match status" value="1"/>
</dbReference>
<feature type="domain" description="Histidine kinase" evidence="10">
    <location>
        <begin position="162"/>
        <end position="382"/>
    </location>
</feature>
<sequence>MVAKTSERHSLEFLSAQEYRALVEAIADFAIYMLDPRGNIISWNLGAERFKGYQADEVLGKHFSMFYTEEDRAVELPQRALSIAHQDGRFEHEGWRLRKDGTRFWAHVIIDRITNDEGAVIGYAKITRDVTPQKEANEQLERAREALFQSQKLESIGKLTGGVAHDFNNLLMIIHSSLEMMEIKCEQPDQVVKLASHAKAAVKRGSALTQRMLAFARKQELRLEVIDLKDLIDGMTDMLQRSLGPRIRLTTNFPNALGQVSVDANQFELAVMNLAVNARDALPDGGNVTFSAHSVTIDRAHSTKLEPGDYVCVAISDDGIGMDEVTMGKATEPFFTTKGIGKGTGLGLSMVHGLLEQSGGRMVIKSSKGIGTRVELWLPSTKVDRVRDLKPPTTGNASLSLANNSLCVLVVDDDSLVRATTGVVLESLGHKVIEVSSAEEAIAVLEGVNDVDVLLTDHAMPGMTGAQLTNEANIRWPALPVVLASGYAEIQEDLSDGAIRLTKPYGRDDLIRAINEVLNKSVA</sequence>
<evidence type="ECO:0000256" key="8">
    <source>
        <dbReference type="ARBA" id="ARBA00023012"/>
    </source>
</evidence>
<dbReference type="PROSITE" id="PS50109">
    <property type="entry name" value="HIS_KIN"/>
    <property type="match status" value="1"/>
</dbReference>
<evidence type="ECO:0000256" key="3">
    <source>
        <dbReference type="ARBA" id="ARBA00022553"/>
    </source>
</evidence>
<dbReference type="SUPFAM" id="SSF52172">
    <property type="entry name" value="CheY-like"/>
    <property type="match status" value="1"/>
</dbReference>
<evidence type="ECO:0000256" key="1">
    <source>
        <dbReference type="ARBA" id="ARBA00000085"/>
    </source>
</evidence>
<dbReference type="OrthoDB" id="9770473at2"/>
<evidence type="ECO:0000256" key="2">
    <source>
        <dbReference type="ARBA" id="ARBA00012438"/>
    </source>
</evidence>
<dbReference type="RefSeq" id="WP_126672679.1">
    <property type="nucleotide sequence ID" value="NZ_RYZR01000003.1"/>
</dbReference>
<dbReference type="CDD" id="cd00130">
    <property type="entry name" value="PAS"/>
    <property type="match status" value="1"/>
</dbReference>
<dbReference type="Pfam" id="PF02518">
    <property type="entry name" value="HATPase_c"/>
    <property type="match status" value="1"/>
</dbReference>
<evidence type="ECO:0000259" key="12">
    <source>
        <dbReference type="PROSITE" id="PS50112"/>
    </source>
</evidence>
<evidence type="ECO:0000313" key="14">
    <source>
        <dbReference type="EMBL" id="RUL66052.1"/>
    </source>
</evidence>
<dbReference type="Pfam" id="PF00072">
    <property type="entry name" value="Response_reg"/>
    <property type="match status" value="1"/>
</dbReference>
<dbReference type="InterPro" id="IPR035965">
    <property type="entry name" value="PAS-like_dom_sf"/>
</dbReference>
<dbReference type="InterPro" id="IPR036097">
    <property type="entry name" value="HisK_dim/P_sf"/>
</dbReference>
<evidence type="ECO:0000259" key="13">
    <source>
        <dbReference type="PROSITE" id="PS50113"/>
    </source>
</evidence>
<evidence type="ECO:0000256" key="7">
    <source>
        <dbReference type="ARBA" id="ARBA00022840"/>
    </source>
</evidence>
<evidence type="ECO:0000259" key="10">
    <source>
        <dbReference type="PROSITE" id="PS50109"/>
    </source>
</evidence>
<dbReference type="InterPro" id="IPR003661">
    <property type="entry name" value="HisK_dim/P_dom"/>
</dbReference>
<evidence type="ECO:0000259" key="11">
    <source>
        <dbReference type="PROSITE" id="PS50110"/>
    </source>
</evidence>
<dbReference type="SUPFAM" id="SSF55874">
    <property type="entry name" value="ATPase domain of HSP90 chaperone/DNA topoisomerase II/histidine kinase"/>
    <property type="match status" value="1"/>
</dbReference>
<reference evidence="14 15" key="1">
    <citation type="submission" date="2018-12" db="EMBL/GenBank/DDBJ databases">
        <title>Dyella dinghuensis sp. nov. DHOA06 and Dyella choica sp. nov. 4M-K27, isolated from forest soil.</title>
        <authorList>
            <person name="Qiu L.-H."/>
            <person name="Gao Z.-H."/>
        </authorList>
    </citation>
    <scope>NUCLEOTIDE SEQUENCE [LARGE SCALE GENOMIC DNA]</scope>
    <source>
        <strain evidence="14 15">DHOA06</strain>
    </source>
</reference>
<dbReference type="InterPro" id="IPR003594">
    <property type="entry name" value="HATPase_dom"/>
</dbReference>
<dbReference type="SMART" id="SM00387">
    <property type="entry name" value="HATPase_c"/>
    <property type="match status" value="1"/>
</dbReference>
<comment type="caution">
    <text evidence="14">The sequence shown here is derived from an EMBL/GenBank/DDBJ whole genome shotgun (WGS) entry which is preliminary data.</text>
</comment>
<feature type="domain" description="PAS" evidence="12">
    <location>
        <begin position="15"/>
        <end position="72"/>
    </location>
</feature>
<dbReference type="SMART" id="SM00448">
    <property type="entry name" value="REC"/>
    <property type="match status" value="1"/>
</dbReference>
<dbReference type="SUPFAM" id="SSF47384">
    <property type="entry name" value="Homodimeric domain of signal transducing histidine kinase"/>
    <property type="match status" value="1"/>
</dbReference>
<dbReference type="InterPro" id="IPR011006">
    <property type="entry name" value="CheY-like_superfamily"/>
</dbReference>
<keyword evidence="15" id="KW-1185">Reference proteome</keyword>
<keyword evidence="4" id="KW-0808">Transferase</keyword>
<gene>
    <name evidence="14" type="ORF">EKH79_04980</name>
</gene>
<dbReference type="InterPro" id="IPR013767">
    <property type="entry name" value="PAS_fold"/>
</dbReference>
<protein>
    <recommendedName>
        <fullName evidence="2">histidine kinase</fullName>
        <ecNumber evidence="2">2.7.13.3</ecNumber>
    </recommendedName>
</protein>
<evidence type="ECO:0000256" key="6">
    <source>
        <dbReference type="ARBA" id="ARBA00022777"/>
    </source>
</evidence>
<dbReference type="PROSITE" id="PS50113">
    <property type="entry name" value="PAC"/>
    <property type="match status" value="1"/>
</dbReference>
<dbReference type="PANTHER" id="PTHR43065">
    <property type="entry name" value="SENSOR HISTIDINE KINASE"/>
    <property type="match status" value="1"/>
</dbReference>